<evidence type="ECO:0000313" key="2">
    <source>
        <dbReference type="EMBL" id="RHA75387.1"/>
    </source>
</evidence>
<accession>A0A413SZK1</accession>
<dbReference type="PANTHER" id="PTHR33360:SF4">
    <property type="entry name" value="TRANSPOSASE IS200-LIKE PROTEIN"/>
    <property type="match status" value="1"/>
</dbReference>
<dbReference type="EMBL" id="QSFT01000016">
    <property type="protein sequence ID" value="RHA75387.1"/>
    <property type="molecule type" value="Genomic_DNA"/>
</dbReference>
<dbReference type="Proteomes" id="UP000283855">
    <property type="component" value="Unassembled WGS sequence"/>
</dbReference>
<feature type="domain" description="Transposase IS200-like" evidence="1">
    <location>
        <begin position="13"/>
        <end position="134"/>
    </location>
</feature>
<gene>
    <name evidence="2" type="primary">tnpA</name>
    <name evidence="2" type="ORF">DW921_08715</name>
</gene>
<reference evidence="2 3" key="1">
    <citation type="submission" date="2018-08" db="EMBL/GenBank/DDBJ databases">
        <title>A genome reference for cultivated species of the human gut microbiota.</title>
        <authorList>
            <person name="Zou Y."/>
            <person name="Xue W."/>
            <person name="Luo G."/>
        </authorList>
    </citation>
    <scope>NUCLEOTIDE SEQUENCE [LARGE SCALE GENOMIC DNA]</scope>
    <source>
        <strain evidence="2 3">AM42-38</strain>
    </source>
</reference>
<dbReference type="RefSeq" id="WP_118400485.1">
    <property type="nucleotide sequence ID" value="NZ_CABJGD010000016.1"/>
</dbReference>
<dbReference type="InterPro" id="IPR002686">
    <property type="entry name" value="Transposase_17"/>
</dbReference>
<dbReference type="GO" id="GO:0006313">
    <property type="term" value="P:DNA transposition"/>
    <property type="evidence" value="ECO:0007669"/>
    <property type="project" value="InterPro"/>
</dbReference>
<dbReference type="PANTHER" id="PTHR33360">
    <property type="entry name" value="TRANSPOSASE FOR INSERTION SEQUENCE ELEMENT IS200"/>
    <property type="match status" value="1"/>
</dbReference>
<organism evidence="2 3">
    <name type="scientific">Phocaeicola coprophilus</name>
    <dbReference type="NCBI Taxonomy" id="387090"/>
    <lineage>
        <taxon>Bacteria</taxon>
        <taxon>Pseudomonadati</taxon>
        <taxon>Bacteroidota</taxon>
        <taxon>Bacteroidia</taxon>
        <taxon>Bacteroidales</taxon>
        <taxon>Bacteroidaceae</taxon>
        <taxon>Phocaeicola</taxon>
    </lineage>
</organism>
<proteinExistence type="predicted"/>
<evidence type="ECO:0000313" key="3">
    <source>
        <dbReference type="Proteomes" id="UP000283855"/>
    </source>
</evidence>
<dbReference type="SMART" id="SM01321">
    <property type="entry name" value="Y1_Tnp"/>
    <property type="match status" value="1"/>
</dbReference>
<dbReference type="Pfam" id="PF01797">
    <property type="entry name" value="Y1_Tnp"/>
    <property type="match status" value="1"/>
</dbReference>
<evidence type="ECO:0000259" key="1">
    <source>
        <dbReference type="SMART" id="SM01321"/>
    </source>
</evidence>
<protein>
    <submittedName>
        <fullName evidence="2">IS200/IS605 family transposase</fullName>
    </submittedName>
</protein>
<dbReference type="InterPro" id="IPR036515">
    <property type="entry name" value="Transposase_17_sf"/>
</dbReference>
<dbReference type="Gene3D" id="3.30.70.1290">
    <property type="entry name" value="Transposase IS200-like"/>
    <property type="match status" value="1"/>
</dbReference>
<dbReference type="NCBIfam" id="NF033573">
    <property type="entry name" value="transpos_IS200"/>
    <property type="match status" value="1"/>
</dbReference>
<dbReference type="SUPFAM" id="SSF143422">
    <property type="entry name" value="Transposase IS200-like"/>
    <property type="match status" value="1"/>
</dbReference>
<dbReference type="AlphaFoldDB" id="A0A413SZK1"/>
<dbReference type="GO" id="GO:0004803">
    <property type="term" value="F:transposase activity"/>
    <property type="evidence" value="ECO:0007669"/>
    <property type="project" value="InterPro"/>
</dbReference>
<name>A0A413SZK1_9BACT</name>
<dbReference type="GO" id="GO:0003677">
    <property type="term" value="F:DNA binding"/>
    <property type="evidence" value="ECO:0007669"/>
    <property type="project" value="InterPro"/>
</dbReference>
<sequence length="135" mass="16260">MIQKDYISKNHSKFLIKYHVIFVCKYRKKLLIGAVEYDMKQIMQNISDLSDFNIEVMETDKDHIHMMICSEPKLSPLQIVRRLKQMSTTAIWKRHENYLRHVFYWENTFWTDGYFVSSVGNVSQETIKKYIEKQG</sequence>
<comment type="caution">
    <text evidence="2">The sequence shown here is derived from an EMBL/GenBank/DDBJ whole genome shotgun (WGS) entry which is preliminary data.</text>
</comment>